<name>A0ABP0AXW7_9PEZI</name>
<feature type="domain" description="Lon proteolytic" evidence="11">
    <location>
        <begin position="779"/>
        <end position="966"/>
    </location>
</feature>
<keyword evidence="4 8" id="KW-0378">Hydrolase</keyword>
<feature type="active site" evidence="8 9">
    <location>
        <position position="872"/>
    </location>
</feature>
<dbReference type="InterPro" id="IPR003111">
    <property type="entry name" value="Lon_prtase_N"/>
</dbReference>
<feature type="domain" description="Lon N-terminal" evidence="12">
    <location>
        <begin position="9"/>
        <end position="268"/>
    </location>
</feature>
<comment type="caution">
    <text evidence="13">The sequence shown here is derived from an EMBL/GenBank/DDBJ whole genome shotgun (WGS) entry which is preliminary data.</text>
</comment>
<dbReference type="InterPro" id="IPR027417">
    <property type="entry name" value="P-loop_NTPase"/>
</dbReference>
<keyword evidence="10" id="KW-0175">Coiled coil</keyword>
<dbReference type="SMART" id="SM00382">
    <property type="entry name" value="AAA"/>
    <property type="match status" value="1"/>
</dbReference>
<keyword evidence="7 8" id="KW-0576">Peroxisome</keyword>
<dbReference type="Proteomes" id="UP001642482">
    <property type="component" value="Unassembled WGS sequence"/>
</dbReference>
<dbReference type="Gene3D" id="3.40.50.300">
    <property type="entry name" value="P-loop containing nucleotide triphosphate hydrolases"/>
    <property type="match status" value="1"/>
</dbReference>
<protein>
    <recommendedName>
        <fullName evidence="8">Lon protease homolog 2, peroxisomal</fullName>
        <ecNumber evidence="8">3.4.21.-</ecNumber>
    </recommendedName>
</protein>
<keyword evidence="5 8" id="KW-0720">Serine protease</keyword>
<evidence type="ECO:0000256" key="10">
    <source>
        <dbReference type="SAM" id="Coils"/>
    </source>
</evidence>
<evidence type="ECO:0000313" key="14">
    <source>
        <dbReference type="Proteomes" id="UP001642482"/>
    </source>
</evidence>
<dbReference type="Gene3D" id="2.30.130.40">
    <property type="entry name" value="LON domain-like"/>
    <property type="match status" value="1"/>
</dbReference>
<evidence type="ECO:0000256" key="3">
    <source>
        <dbReference type="ARBA" id="ARBA00022741"/>
    </source>
</evidence>
<dbReference type="InterPro" id="IPR027065">
    <property type="entry name" value="Lon_Prtase"/>
</dbReference>
<gene>
    <name evidence="13" type="ORF">SEUCBS140593_001411</name>
</gene>
<dbReference type="InterPro" id="IPR027501">
    <property type="entry name" value="Lonp2_euk"/>
</dbReference>
<evidence type="ECO:0000256" key="6">
    <source>
        <dbReference type="ARBA" id="ARBA00022840"/>
    </source>
</evidence>
<comment type="subcellular location">
    <subcellularLocation>
        <location evidence="1 8">Peroxisome matrix</location>
    </subcellularLocation>
</comment>
<dbReference type="InterPro" id="IPR003959">
    <property type="entry name" value="ATPase_AAA_core"/>
</dbReference>
<dbReference type="Pfam" id="PF05362">
    <property type="entry name" value="Lon_C"/>
    <property type="match status" value="1"/>
</dbReference>
<dbReference type="PRINTS" id="PR00830">
    <property type="entry name" value="ENDOLAPTASE"/>
</dbReference>
<accession>A0ABP0AXW7</accession>
<evidence type="ECO:0000259" key="11">
    <source>
        <dbReference type="PROSITE" id="PS51786"/>
    </source>
</evidence>
<evidence type="ECO:0000256" key="4">
    <source>
        <dbReference type="ARBA" id="ARBA00022801"/>
    </source>
</evidence>
<feature type="binding site" evidence="8">
    <location>
        <begin position="536"/>
        <end position="543"/>
    </location>
    <ligand>
        <name>ATP</name>
        <dbReference type="ChEBI" id="CHEBI:30616"/>
    </ligand>
</feature>
<dbReference type="SUPFAM" id="SSF52540">
    <property type="entry name" value="P-loop containing nucleoside triphosphate hydrolases"/>
    <property type="match status" value="1"/>
</dbReference>
<evidence type="ECO:0000256" key="5">
    <source>
        <dbReference type="ARBA" id="ARBA00022825"/>
    </source>
</evidence>
<dbReference type="InterPro" id="IPR046336">
    <property type="entry name" value="Lon_prtase_N_sf"/>
</dbReference>
<dbReference type="EMBL" id="CAWUHD010000008">
    <property type="protein sequence ID" value="CAK7212137.1"/>
    <property type="molecule type" value="Genomic_DNA"/>
</dbReference>
<dbReference type="InterPro" id="IPR054594">
    <property type="entry name" value="Lon_lid"/>
</dbReference>
<dbReference type="InterPro" id="IPR015947">
    <property type="entry name" value="PUA-like_sf"/>
</dbReference>
<dbReference type="PROSITE" id="PS51787">
    <property type="entry name" value="LON_N"/>
    <property type="match status" value="1"/>
</dbReference>
<dbReference type="CDD" id="cd19500">
    <property type="entry name" value="RecA-like_Lon"/>
    <property type="match status" value="1"/>
</dbReference>
<comment type="function">
    <text evidence="8">ATP-dependent serine protease that mediates the selective degradation of misfolded and unassembled polypeptides in the peroxisomal matrix. Necessary for type 2 peroxisome targeting signal (PTS2)-containing protein processing and facilitates peroxisome matrix protein import.</text>
</comment>
<evidence type="ECO:0000256" key="2">
    <source>
        <dbReference type="ARBA" id="ARBA00022670"/>
    </source>
</evidence>
<dbReference type="Pfam" id="PF22667">
    <property type="entry name" value="Lon_lid"/>
    <property type="match status" value="1"/>
</dbReference>
<dbReference type="Gene3D" id="1.20.5.5270">
    <property type="match status" value="1"/>
</dbReference>
<comment type="similarity">
    <text evidence="8 9">Belongs to the peptidase S16 family.</text>
</comment>
<proteinExistence type="inferred from homology"/>
<feature type="coiled-coil region" evidence="10">
    <location>
        <begin position="463"/>
        <end position="523"/>
    </location>
</feature>
<keyword evidence="14" id="KW-1185">Reference proteome</keyword>
<dbReference type="Gene3D" id="3.30.230.10">
    <property type="match status" value="1"/>
</dbReference>
<evidence type="ECO:0000256" key="8">
    <source>
        <dbReference type="HAMAP-Rule" id="MF_03121"/>
    </source>
</evidence>
<sequence>MARSQSSPLPILPLPKGMILFPGILQRIPATANRPDIPALLASMYARAAGSDPADNDGVARAVNEVPVVCVPMRSPLVGPRGQLLLNSADGKNNTGANSPPEFETGKSTKADLFSCGVVAKISRIEGRDAGEFTLHVEGRSRVWIDKIYQEQPCFEGKVTLYPDEVDVSDTALFELFQKLKAASRELAQVLRVAAMIAPDRPHARFTPLLARRLDAFILNKSLPEAGVLADFMTNIVVASYEEKLQVLAMFDVKKRVAKVVELLERQIGNIRNNVKITTVTIEADGNESNGVNNRMWDPLKQSLPQPKNGQGLPFNILIPANGVGNGMGNGNGSGMFGAGFGGGGGNGFRAGPQQDQQEPDEVEELAKKLEAAELTPDAAKIAERELKRLRKMVPAQAEYSVVRSYLETLAEIPWKAATEDRLGPGTLAKARAQLDGDHYGLEQVKKRLLEYMAVLRLKQSINEDVEAQVRDAQRALELAKATADKPIDASVDASSEDLEAKVAAVQADIRAADEKLQALGARRMTDRSPILLLVGPPGVGKTSLARSVAASLGRKFHRISLGGVRDEAEIRGHRRTYVAAMPGLIMQGLRKVGVANPVILLDEIDKIGASNNHGDPSAAMLEVLDPEQNYTFMDHYLSVPYDLSRVLFIATANSLDTIPAPLLDRMEMIHLPGYTTLEKKHIAMQYLVPKQIRVNGLTSEQVGLDEDVVAKVIESYTREAGVRNLERELGSVCRAKAVEYAEAKDSNKLDAYEPRLTVDDLERILGIEKFEDEIAETNSRPGLVTGLVAYSSGGNGSILFIEVADMPGSGRVQLTGKLGDVLKESVEVALSWVKAHAFELGLTQDPVEDIMRQRSIHVHCPSGAVPKDGPSSGAAQAIALVSLFSGRSVPPSMAMTGEITLRGRITAVGGIKEKLIGALRAGVKTVLLPAQNRKDVKDLPQEVKDGLEIIHVSHIWQAIRCIWPDAQFPGAEHYPAVESRL</sequence>
<feature type="active site" evidence="8 9">
    <location>
        <position position="915"/>
    </location>
</feature>
<dbReference type="SUPFAM" id="SSF54211">
    <property type="entry name" value="Ribosomal protein S5 domain 2-like"/>
    <property type="match status" value="1"/>
</dbReference>
<dbReference type="InterPro" id="IPR008269">
    <property type="entry name" value="Lon_proteolytic"/>
</dbReference>
<dbReference type="Gene3D" id="1.20.58.1480">
    <property type="match status" value="1"/>
</dbReference>
<keyword evidence="6 8" id="KW-0067">ATP-binding</keyword>
<dbReference type="Gene3D" id="1.10.8.60">
    <property type="match status" value="1"/>
</dbReference>
<dbReference type="Pfam" id="PF02190">
    <property type="entry name" value="LON_substr_bdg"/>
    <property type="match status" value="1"/>
</dbReference>
<dbReference type="Pfam" id="PF00004">
    <property type="entry name" value="AAA"/>
    <property type="match status" value="1"/>
</dbReference>
<reference evidence="13 14" key="1">
    <citation type="submission" date="2024-01" db="EMBL/GenBank/DDBJ databases">
        <authorList>
            <person name="Allen C."/>
            <person name="Tagirdzhanova G."/>
        </authorList>
    </citation>
    <scope>NUCLEOTIDE SEQUENCE [LARGE SCALE GENOMIC DNA]</scope>
</reference>
<evidence type="ECO:0000256" key="9">
    <source>
        <dbReference type="PROSITE-ProRule" id="PRU01122"/>
    </source>
</evidence>
<dbReference type="EC" id="3.4.21.-" evidence="8"/>
<evidence type="ECO:0000256" key="1">
    <source>
        <dbReference type="ARBA" id="ARBA00004253"/>
    </source>
</evidence>
<evidence type="ECO:0000256" key="7">
    <source>
        <dbReference type="ARBA" id="ARBA00023140"/>
    </source>
</evidence>
<dbReference type="SUPFAM" id="SSF88697">
    <property type="entry name" value="PUA domain-like"/>
    <property type="match status" value="1"/>
</dbReference>
<organism evidence="13 14">
    <name type="scientific">Sporothrix eucalyptigena</name>
    <dbReference type="NCBI Taxonomy" id="1812306"/>
    <lineage>
        <taxon>Eukaryota</taxon>
        <taxon>Fungi</taxon>
        <taxon>Dikarya</taxon>
        <taxon>Ascomycota</taxon>
        <taxon>Pezizomycotina</taxon>
        <taxon>Sordariomycetes</taxon>
        <taxon>Sordariomycetidae</taxon>
        <taxon>Ophiostomatales</taxon>
        <taxon>Ophiostomataceae</taxon>
        <taxon>Sporothrix</taxon>
    </lineage>
</organism>
<keyword evidence="2 8" id="KW-0645">Protease</keyword>
<dbReference type="InterPro" id="IPR014721">
    <property type="entry name" value="Ribsml_uS5_D2-typ_fold_subgr"/>
</dbReference>
<dbReference type="PROSITE" id="PS51786">
    <property type="entry name" value="LON_PROTEOLYTIC"/>
    <property type="match status" value="1"/>
</dbReference>
<dbReference type="InterPro" id="IPR020568">
    <property type="entry name" value="Ribosomal_Su5_D2-typ_SF"/>
</dbReference>
<evidence type="ECO:0000313" key="13">
    <source>
        <dbReference type="EMBL" id="CAK7212137.1"/>
    </source>
</evidence>
<dbReference type="PANTHER" id="PTHR10046">
    <property type="entry name" value="ATP DEPENDENT LON PROTEASE FAMILY MEMBER"/>
    <property type="match status" value="1"/>
</dbReference>
<feature type="short sequence motif" description="Microbody targeting signal" evidence="8">
    <location>
        <begin position="980"/>
        <end position="982"/>
    </location>
</feature>
<dbReference type="HAMAP" id="MF_03121">
    <property type="entry name" value="lonp2_euk"/>
    <property type="match status" value="1"/>
</dbReference>
<dbReference type="SMART" id="SM00464">
    <property type="entry name" value="LON"/>
    <property type="match status" value="1"/>
</dbReference>
<evidence type="ECO:0000259" key="12">
    <source>
        <dbReference type="PROSITE" id="PS51787"/>
    </source>
</evidence>
<keyword evidence="3 8" id="KW-0547">Nucleotide-binding</keyword>
<dbReference type="InterPro" id="IPR003593">
    <property type="entry name" value="AAA+_ATPase"/>
</dbReference>